<evidence type="ECO:0000313" key="1">
    <source>
        <dbReference type="EMBL" id="MDE9619798.1"/>
    </source>
</evidence>
<protein>
    <submittedName>
        <fullName evidence="1">Type II toxin-antitoxin system RelE/ParE family toxin</fullName>
    </submittedName>
</protein>
<dbReference type="PIRSF" id="PIRSF039032">
    <property type="entry name" value="HigB-2"/>
    <property type="match status" value="1"/>
</dbReference>
<comment type="caution">
    <text evidence="1">The sequence shown here is derived from an EMBL/GenBank/DDBJ whole genome shotgun (WGS) entry which is preliminary data.</text>
</comment>
<reference evidence="1" key="1">
    <citation type="submission" date="2022-01" db="EMBL/GenBank/DDBJ databases">
        <title>Genetic Characterization of Carbapenem-resistant Citrobacter spp. from China: a multicenter study.</title>
        <authorList>
            <person name="Ye L."/>
        </authorList>
    </citation>
    <scope>NUCLEOTIDE SEQUENCE</scope>
    <source>
        <strain evidence="1">IR5432</strain>
    </source>
</reference>
<evidence type="ECO:0000313" key="2">
    <source>
        <dbReference type="Proteomes" id="UP001147005"/>
    </source>
</evidence>
<organism evidence="1 2">
    <name type="scientific">Citrobacter portucalensis</name>
    <dbReference type="NCBI Taxonomy" id="1639133"/>
    <lineage>
        <taxon>Bacteria</taxon>
        <taxon>Pseudomonadati</taxon>
        <taxon>Pseudomonadota</taxon>
        <taxon>Gammaproteobacteria</taxon>
        <taxon>Enterobacterales</taxon>
        <taxon>Enterobacteriaceae</taxon>
        <taxon>Citrobacter</taxon>
        <taxon>Citrobacter freundii complex</taxon>
    </lineage>
</organism>
<gene>
    <name evidence="1" type="ORF">L2111_17230</name>
</gene>
<proteinExistence type="predicted"/>
<dbReference type="InterPro" id="IPR009387">
    <property type="entry name" value="HigB-2"/>
</dbReference>
<sequence length="103" mass="12291">MLFIETEIFTEDVKKLLDDDEYRRLQIFLTIQPDCGDLIQDTGGLRKVRWRARGKGKRSGVRIIYFHQIRKSQIRLLLIYQKGIKDDLTPQEKVLLRMLNEGW</sequence>
<accession>A0A9X4GQF8</accession>
<dbReference type="EMBL" id="JAKIHW010000021">
    <property type="protein sequence ID" value="MDE9619798.1"/>
    <property type="molecule type" value="Genomic_DNA"/>
</dbReference>
<name>A0A9X4GQF8_9ENTR</name>
<dbReference type="AlphaFoldDB" id="A0A9X4GQF8"/>
<dbReference type="RefSeq" id="WP_275398272.1">
    <property type="nucleotide sequence ID" value="NZ_JAKIHW010000021.1"/>
</dbReference>
<dbReference type="Proteomes" id="UP001147005">
    <property type="component" value="Unassembled WGS sequence"/>
</dbReference>